<dbReference type="CDD" id="cd16936">
    <property type="entry name" value="HATPase_RsbW-like"/>
    <property type="match status" value="1"/>
</dbReference>
<keyword evidence="4" id="KW-0547">Nucleotide-binding</keyword>
<comment type="caution">
    <text evidence="4">The sequence shown here is derived from an EMBL/GenBank/DDBJ whole genome shotgun (WGS) entry which is preliminary data.</text>
</comment>
<dbReference type="InterPro" id="IPR036890">
    <property type="entry name" value="HATPase_C_sf"/>
</dbReference>
<gene>
    <name evidence="4" type="ORF">IF129_04425</name>
</gene>
<evidence type="ECO:0000313" key="5">
    <source>
        <dbReference type="Proteomes" id="UP000632289"/>
    </source>
</evidence>
<evidence type="ECO:0000256" key="1">
    <source>
        <dbReference type="ARBA" id="ARBA00022527"/>
    </source>
</evidence>
<accession>A0A927IBA5</accession>
<dbReference type="Pfam" id="PF13581">
    <property type="entry name" value="HATPase_c_2"/>
    <property type="match status" value="1"/>
</dbReference>
<evidence type="ECO:0000259" key="3">
    <source>
        <dbReference type="Pfam" id="PF13581"/>
    </source>
</evidence>
<protein>
    <submittedName>
        <fullName evidence="4">ATP-binding protein</fullName>
    </submittedName>
</protein>
<dbReference type="InterPro" id="IPR003594">
    <property type="entry name" value="HATPase_dom"/>
</dbReference>
<evidence type="ECO:0000313" key="4">
    <source>
        <dbReference type="EMBL" id="MBD3930812.1"/>
    </source>
</evidence>
<sequence>MTQPARWAATAAPETSAGLSYSSPNPCGPGDAHRSEGPGTWHPAKPSVRPAALPGAAASVDTSAFAAWTLECGPRSPGQARAYARAALGGWGLEELTDDIAVSVSEMVTNALCHSAEPWDPPNAQPVMLSLLRQGGTVLCAVIDPGTTAPAVRDADDLAEGGRGLQIVDHLADDWGWTTPGASGKAVWARFSAPADRDTVEPADHTAAVIAPDGIECVADLQDEAEWDGLTRLLLLSEILCGGRPTWLDAMGLRPSDGRPRF</sequence>
<feature type="region of interest" description="Disordered" evidence="2">
    <location>
        <begin position="1"/>
        <end position="50"/>
    </location>
</feature>
<keyword evidence="1" id="KW-0723">Serine/threonine-protein kinase</keyword>
<evidence type="ECO:0000256" key="2">
    <source>
        <dbReference type="SAM" id="MobiDB-lite"/>
    </source>
</evidence>
<keyword evidence="1" id="KW-0808">Transferase</keyword>
<dbReference type="EMBL" id="JACXYU010000001">
    <property type="protein sequence ID" value="MBD3930812.1"/>
    <property type="molecule type" value="Genomic_DNA"/>
</dbReference>
<dbReference type="PANTHER" id="PTHR35526">
    <property type="entry name" value="ANTI-SIGMA-F FACTOR RSBW-RELATED"/>
    <property type="match status" value="1"/>
</dbReference>
<keyword evidence="1" id="KW-0418">Kinase</keyword>
<dbReference type="GO" id="GO:0005524">
    <property type="term" value="F:ATP binding"/>
    <property type="evidence" value="ECO:0007669"/>
    <property type="project" value="UniProtKB-KW"/>
</dbReference>
<dbReference type="SUPFAM" id="SSF55874">
    <property type="entry name" value="ATPase domain of HSP90 chaperone/DNA topoisomerase II/histidine kinase"/>
    <property type="match status" value="1"/>
</dbReference>
<keyword evidence="5" id="KW-1185">Reference proteome</keyword>
<dbReference type="GO" id="GO:0004674">
    <property type="term" value="F:protein serine/threonine kinase activity"/>
    <property type="evidence" value="ECO:0007669"/>
    <property type="project" value="UniProtKB-KW"/>
</dbReference>
<name>A0A927IBA5_9ACTN</name>
<dbReference type="RefSeq" id="WP_191208041.1">
    <property type="nucleotide sequence ID" value="NZ_BAABKL010000039.1"/>
</dbReference>
<reference evidence="4" key="1">
    <citation type="submission" date="2020-09" db="EMBL/GenBank/DDBJ databases">
        <title>Secondary metabolite and genome analysis of marine Streptomyces chumphonensis KK1-2T.</title>
        <authorList>
            <person name="Phongsopitanun W."/>
            <person name="Kanchanasin P."/>
            <person name="Pittayakhajonwut P."/>
            <person name="Suwanborirux K."/>
            <person name="Tanasupawat S."/>
        </authorList>
    </citation>
    <scope>NUCLEOTIDE SEQUENCE</scope>
    <source>
        <strain evidence="4">KK1-2</strain>
    </source>
</reference>
<dbReference type="InterPro" id="IPR050267">
    <property type="entry name" value="Anti-sigma-factor_SerPK"/>
</dbReference>
<feature type="domain" description="Histidine kinase/HSP90-like ATPase" evidence="3">
    <location>
        <begin position="78"/>
        <end position="190"/>
    </location>
</feature>
<dbReference type="Gene3D" id="3.30.565.10">
    <property type="entry name" value="Histidine kinase-like ATPase, C-terminal domain"/>
    <property type="match status" value="1"/>
</dbReference>
<dbReference type="Proteomes" id="UP000632289">
    <property type="component" value="Unassembled WGS sequence"/>
</dbReference>
<organism evidence="4 5">
    <name type="scientific">Streptomyces chumphonensis</name>
    <dbReference type="NCBI Taxonomy" id="1214925"/>
    <lineage>
        <taxon>Bacteria</taxon>
        <taxon>Bacillati</taxon>
        <taxon>Actinomycetota</taxon>
        <taxon>Actinomycetes</taxon>
        <taxon>Kitasatosporales</taxon>
        <taxon>Streptomycetaceae</taxon>
        <taxon>Streptomyces</taxon>
    </lineage>
</organism>
<dbReference type="PANTHER" id="PTHR35526:SF3">
    <property type="entry name" value="ANTI-SIGMA-F FACTOR RSBW"/>
    <property type="match status" value="1"/>
</dbReference>
<proteinExistence type="predicted"/>
<keyword evidence="4" id="KW-0067">ATP-binding</keyword>
<dbReference type="AlphaFoldDB" id="A0A927IBA5"/>